<name>A0A7R9K4Z5_TIMGE</name>
<feature type="domain" description="BESS" evidence="3">
    <location>
        <begin position="23"/>
        <end position="62"/>
    </location>
</feature>
<dbReference type="PROSITE" id="PS51031">
    <property type="entry name" value="BESS"/>
    <property type="match status" value="1"/>
</dbReference>
<dbReference type="FunFam" id="2.60.40.780:FF:000001">
    <property type="entry name" value="von Hippel-Lindau disease tumor suppressor"/>
    <property type="match status" value="1"/>
</dbReference>
<dbReference type="AlphaFoldDB" id="A0A7R9K4Z5"/>
<organism evidence="4">
    <name type="scientific">Timema genevievae</name>
    <name type="common">Walking stick</name>
    <dbReference type="NCBI Taxonomy" id="629358"/>
    <lineage>
        <taxon>Eukaryota</taxon>
        <taxon>Metazoa</taxon>
        <taxon>Ecdysozoa</taxon>
        <taxon>Arthropoda</taxon>
        <taxon>Hexapoda</taxon>
        <taxon>Insecta</taxon>
        <taxon>Pterygota</taxon>
        <taxon>Neoptera</taxon>
        <taxon>Polyneoptera</taxon>
        <taxon>Phasmatodea</taxon>
        <taxon>Timematodea</taxon>
        <taxon>Timematoidea</taxon>
        <taxon>Timematidae</taxon>
        <taxon>Timema</taxon>
    </lineage>
</organism>
<dbReference type="Gene3D" id="2.60.40.780">
    <property type="entry name" value="von Hippel-Lindau disease tumour suppressor, beta domain"/>
    <property type="match status" value="1"/>
</dbReference>
<dbReference type="GO" id="GO:0005634">
    <property type="term" value="C:nucleus"/>
    <property type="evidence" value="ECO:0007669"/>
    <property type="project" value="UniProtKB-SubCell"/>
</dbReference>
<accession>A0A7R9K4Z5</accession>
<evidence type="ECO:0000256" key="2">
    <source>
        <dbReference type="PROSITE-ProRule" id="PRU00371"/>
    </source>
</evidence>
<keyword evidence="2" id="KW-0539">Nucleus</keyword>
<dbReference type="InterPro" id="IPR037140">
    <property type="entry name" value="VHL_beta_dom_sf"/>
</dbReference>
<dbReference type="InterPro" id="IPR022772">
    <property type="entry name" value="VHL_tumour_suppress_b/a_dom"/>
</dbReference>
<dbReference type="EMBL" id="OE843830">
    <property type="protein sequence ID" value="CAD7604060.1"/>
    <property type="molecule type" value="Genomic_DNA"/>
</dbReference>
<reference evidence="4" key="1">
    <citation type="submission" date="2020-11" db="EMBL/GenBank/DDBJ databases">
        <authorList>
            <person name="Tran Van P."/>
        </authorList>
    </citation>
    <scope>NUCLEOTIDE SEQUENCE</scope>
</reference>
<comment type="subcellular location">
    <subcellularLocation>
        <location evidence="2">Nucleus</location>
    </subcellularLocation>
</comment>
<dbReference type="InterPro" id="IPR024053">
    <property type="entry name" value="VHL_beta_dom"/>
</dbReference>
<dbReference type="Gene3D" id="1.10.750.10">
    <property type="entry name" value="von Hippel-Lindau disease tumour suppressor, alpha domain"/>
    <property type="match status" value="1"/>
</dbReference>
<evidence type="ECO:0000259" key="3">
    <source>
        <dbReference type="PROSITE" id="PS51031"/>
    </source>
</evidence>
<dbReference type="InterPro" id="IPR036208">
    <property type="entry name" value="VHL_sf"/>
</dbReference>
<gene>
    <name evidence="4" type="ORF">TGEB3V08_LOCUS8993</name>
</gene>
<dbReference type="SUPFAM" id="SSF49468">
    <property type="entry name" value="VHL"/>
    <property type="match status" value="1"/>
</dbReference>
<evidence type="ECO:0000313" key="4">
    <source>
        <dbReference type="EMBL" id="CAD7604060.1"/>
    </source>
</evidence>
<dbReference type="CDD" id="cd05468">
    <property type="entry name" value="pVHL"/>
    <property type="match status" value="1"/>
</dbReference>
<comment type="similarity">
    <text evidence="1">Belongs to the VHL family.</text>
</comment>
<protein>
    <recommendedName>
        <fullName evidence="3">BESS domain-containing protein</fullName>
    </recommendedName>
</protein>
<dbReference type="InterPro" id="IPR037139">
    <property type="entry name" value="VHL_alpha_dom_sf"/>
</dbReference>
<dbReference type="Pfam" id="PF01847">
    <property type="entry name" value="VHL"/>
    <property type="match status" value="1"/>
</dbReference>
<proteinExistence type="inferred from homology"/>
<dbReference type="InterPro" id="IPR004210">
    <property type="entry name" value="BESS_motif"/>
</dbReference>
<evidence type="ECO:0000256" key="1">
    <source>
        <dbReference type="ARBA" id="ARBA00010057"/>
    </source>
</evidence>
<sequence length="419" mass="48379">MVQLEERKVSQYEKRRETTIEVQDADYHFLMRLLPSLRAVPQHRKVMVRRKVEDVFIEEEARSSEQCIAPSVARVHASNKVTYHRAYITIIPSVDNVLPTNIEIWLLCRRLQVAIFCIAYDVTNPREKVGGLHGVWMLRSTKGTVPAPVSERTSWIVVEVIRHVINQSTVFCGTTRYRVLPTEPSQQASTPAHPYNCIYGNLHPSCTSSLIKLVDSMTRLTSVKGLDSRVRLDSTRLGTRWCVANLSRTSDNMAHNTHTPPKICSQNCDQRSYIRFCNTTERSVKVFWVNYEGKYVLYRVLPPCTHFDTDSFVTHPWVFVDAVTQERLVVNQEEVFYPQPMIVRSDNRTYRNCIFITLPLYSLKEIALQVVRNNIVRREGVYRLVRIEDVYRLEIPVVLQKELIATIHKSAAVLATTET</sequence>
<dbReference type="GO" id="GO:0003677">
    <property type="term" value="F:DNA binding"/>
    <property type="evidence" value="ECO:0007669"/>
    <property type="project" value="InterPro"/>
</dbReference>